<accession>A0AAD6D3M8</accession>
<dbReference type="EMBL" id="JAQIZZ010000002">
    <property type="protein sequence ID" value="KAJ5553057.1"/>
    <property type="molecule type" value="Genomic_DNA"/>
</dbReference>
<evidence type="ECO:0000313" key="3">
    <source>
        <dbReference type="Proteomes" id="UP001220324"/>
    </source>
</evidence>
<dbReference type="PANTHER" id="PTHR38887:SF1">
    <property type="entry name" value="RAS MODIFICATION PROTEIN ERF4"/>
    <property type="match status" value="1"/>
</dbReference>
<dbReference type="Proteomes" id="UP001220324">
    <property type="component" value="Unassembled WGS sequence"/>
</dbReference>
<proteinExistence type="predicted"/>
<sequence length="309" mass="33859">MASDEKSKNPYEDLDRHEREISSSSAADTSVELADEQPPQYSPPEVTAGSSSAAATSVQPQIPSSARIIAIPAIAPANESPFLRAYAPILAKHQLPKESFMRFLDQLNDVVTTSPPMQVLDATGGMLKSVPILFPLHWVGSVVSGLANLGSLGISKSRSDSTIRQANKDLFEPRGLRVEIAKLDAVAHIAKIPILDSQGKVDQDAPLIRQLSGISMIGSDMAQEVDIQKRRIQLFQPWIAELEVDSALPWSQKSRLTRFNAALKKRNEGARNRGQEPAKEEEDFELRKCLWLVIREEGDESRAGSASRS</sequence>
<evidence type="ECO:0000256" key="1">
    <source>
        <dbReference type="SAM" id="MobiDB-lite"/>
    </source>
</evidence>
<gene>
    <name evidence="2" type="ORF">N7494_002435</name>
</gene>
<comment type="caution">
    <text evidence="2">The sequence shown here is derived from an EMBL/GenBank/DDBJ whole genome shotgun (WGS) entry which is preliminary data.</text>
</comment>
<protein>
    <submittedName>
        <fullName evidence="2">Uncharacterized protein</fullName>
    </submittedName>
</protein>
<dbReference type="PANTHER" id="PTHR38887">
    <property type="entry name" value="CHROMOSOME 21, WHOLE GENOME SHOTGUN SEQUENCE"/>
    <property type="match status" value="1"/>
</dbReference>
<evidence type="ECO:0000313" key="2">
    <source>
        <dbReference type="EMBL" id="KAJ5553057.1"/>
    </source>
</evidence>
<feature type="compositionally biased region" description="Low complexity" evidence="1">
    <location>
        <begin position="47"/>
        <end position="57"/>
    </location>
</feature>
<keyword evidence="3" id="KW-1185">Reference proteome</keyword>
<dbReference type="AlphaFoldDB" id="A0AAD6D3M8"/>
<feature type="compositionally biased region" description="Basic and acidic residues" evidence="1">
    <location>
        <begin position="1"/>
        <end position="21"/>
    </location>
</feature>
<reference evidence="2 3" key="1">
    <citation type="journal article" date="2023" name="IMA Fungus">
        <title>Comparative genomic study of the Penicillium genus elucidates a diverse pangenome and 15 lateral gene transfer events.</title>
        <authorList>
            <person name="Petersen C."/>
            <person name="Sorensen T."/>
            <person name="Nielsen M.R."/>
            <person name="Sondergaard T.E."/>
            <person name="Sorensen J.L."/>
            <person name="Fitzpatrick D.A."/>
            <person name="Frisvad J.C."/>
            <person name="Nielsen K.L."/>
        </authorList>
    </citation>
    <scope>NUCLEOTIDE SEQUENCE [LARGE SCALE GENOMIC DNA]</scope>
    <source>
        <strain evidence="2 3">IBT 35679</strain>
    </source>
</reference>
<name>A0AAD6D3M8_9EURO</name>
<organism evidence="2 3">
    <name type="scientific">Penicillium frequentans</name>
    <dbReference type="NCBI Taxonomy" id="3151616"/>
    <lineage>
        <taxon>Eukaryota</taxon>
        <taxon>Fungi</taxon>
        <taxon>Dikarya</taxon>
        <taxon>Ascomycota</taxon>
        <taxon>Pezizomycotina</taxon>
        <taxon>Eurotiomycetes</taxon>
        <taxon>Eurotiomycetidae</taxon>
        <taxon>Eurotiales</taxon>
        <taxon>Aspergillaceae</taxon>
        <taxon>Penicillium</taxon>
    </lineage>
</organism>
<feature type="region of interest" description="Disordered" evidence="1">
    <location>
        <begin position="1"/>
        <end position="57"/>
    </location>
</feature>
<dbReference type="InterPro" id="IPR053221">
    <property type="entry name" value="Burnettramic_acid_biosynth"/>
</dbReference>